<name>L1JEF1_GUITC</name>
<dbReference type="AlphaFoldDB" id="L1JEF1"/>
<dbReference type="Pfam" id="PF12796">
    <property type="entry name" value="Ank_2"/>
    <property type="match status" value="2"/>
</dbReference>
<dbReference type="InterPro" id="IPR036770">
    <property type="entry name" value="Ankyrin_rpt-contain_sf"/>
</dbReference>
<feature type="compositionally biased region" description="Polar residues" evidence="4">
    <location>
        <begin position="314"/>
        <end position="336"/>
    </location>
</feature>
<reference evidence="5 7" key="1">
    <citation type="journal article" date="2012" name="Nature">
        <title>Algal genomes reveal evolutionary mosaicism and the fate of nucleomorphs.</title>
        <authorList>
            <consortium name="DOE Joint Genome Institute"/>
            <person name="Curtis B.A."/>
            <person name="Tanifuji G."/>
            <person name="Burki F."/>
            <person name="Gruber A."/>
            <person name="Irimia M."/>
            <person name="Maruyama S."/>
            <person name="Arias M.C."/>
            <person name="Ball S.G."/>
            <person name="Gile G.H."/>
            <person name="Hirakawa Y."/>
            <person name="Hopkins J.F."/>
            <person name="Kuo A."/>
            <person name="Rensing S.A."/>
            <person name="Schmutz J."/>
            <person name="Symeonidi A."/>
            <person name="Elias M."/>
            <person name="Eveleigh R.J."/>
            <person name="Herman E.K."/>
            <person name="Klute M.J."/>
            <person name="Nakayama T."/>
            <person name="Obornik M."/>
            <person name="Reyes-Prieto A."/>
            <person name="Armbrust E.V."/>
            <person name="Aves S.J."/>
            <person name="Beiko R.G."/>
            <person name="Coutinho P."/>
            <person name="Dacks J.B."/>
            <person name="Durnford D.G."/>
            <person name="Fast N.M."/>
            <person name="Green B.R."/>
            <person name="Grisdale C.J."/>
            <person name="Hempel F."/>
            <person name="Henrissat B."/>
            <person name="Hoppner M.P."/>
            <person name="Ishida K."/>
            <person name="Kim E."/>
            <person name="Koreny L."/>
            <person name="Kroth P.G."/>
            <person name="Liu Y."/>
            <person name="Malik S.B."/>
            <person name="Maier U.G."/>
            <person name="McRose D."/>
            <person name="Mock T."/>
            <person name="Neilson J.A."/>
            <person name="Onodera N.T."/>
            <person name="Poole A.M."/>
            <person name="Pritham E.J."/>
            <person name="Richards T.A."/>
            <person name="Rocap G."/>
            <person name="Roy S.W."/>
            <person name="Sarai C."/>
            <person name="Schaack S."/>
            <person name="Shirato S."/>
            <person name="Slamovits C.H."/>
            <person name="Spencer D.F."/>
            <person name="Suzuki S."/>
            <person name="Worden A.Z."/>
            <person name="Zauner S."/>
            <person name="Barry K."/>
            <person name="Bell C."/>
            <person name="Bharti A.K."/>
            <person name="Crow J.A."/>
            <person name="Grimwood J."/>
            <person name="Kramer R."/>
            <person name="Lindquist E."/>
            <person name="Lucas S."/>
            <person name="Salamov A."/>
            <person name="McFadden G.I."/>
            <person name="Lane C.E."/>
            <person name="Keeling P.J."/>
            <person name="Gray M.W."/>
            <person name="Grigoriev I.V."/>
            <person name="Archibald J.M."/>
        </authorList>
    </citation>
    <scope>NUCLEOTIDE SEQUENCE</scope>
    <source>
        <strain evidence="5 7">CCMP2712</strain>
    </source>
</reference>
<dbReference type="SUPFAM" id="SSF48403">
    <property type="entry name" value="Ankyrin repeat"/>
    <property type="match status" value="1"/>
</dbReference>
<dbReference type="EnsemblProtists" id="EKX46856">
    <property type="protein sequence ID" value="EKX46856"/>
    <property type="gene ID" value="GUITHDRAFT_137853"/>
</dbReference>
<dbReference type="GeneID" id="17303691"/>
<dbReference type="STRING" id="905079.L1JEF1"/>
<dbReference type="Gene3D" id="1.25.40.20">
    <property type="entry name" value="Ankyrin repeat-containing domain"/>
    <property type="match status" value="2"/>
</dbReference>
<keyword evidence="7" id="KW-1185">Reference proteome</keyword>
<evidence type="ECO:0000313" key="6">
    <source>
        <dbReference type="EnsemblProtists" id="EKX46856"/>
    </source>
</evidence>
<dbReference type="RefSeq" id="XP_005833836.1">
    <property type="nucleotide sequence ID" value="XM_005833779.1"/>
</dbReference>
<feature type="compositionally biased region" description="Low complexity" evidence="4">
    <location>
        <begin position="364"/>
        <end position="408"/>
    </location>
</feature>
<dbReference type="SMART" id="SM00248">
    <property type="entry name" value="ANK"/>
    <property type="match status" value="6"/>
</dbReference>
<evidence type="ECO:0000256" key="3">
    <source>
        <dbReference type="PROSITE-ProRule" id="PRU00023"/>
    </source>
</evidence>
<keyword evidence="1" id="KW-0677">Repeat</keyword>
<evidence type="ECO:0000256" key="1">
    <source>
        <dbReference type="ARBA" id="ARBA00022737"/>
    </source>
</evidence>
<protein>
    <submittedName>
        <fullName evidence="5 6">Uncharacterized protein</fullName>
    </submittedName>
</protein>
<gene>
    <name evidence="5" type="ORF">GUITHDRAFT_137853</name>
</gene>
<sequence length="722" mass="78594">MSRNVDYSRWDNIEVSSDDDRCDDRPFFPVEGEPAEVQIGDRVMLQSLQRSVSYNGHMGYVEDIVGKGLLCVRTDGGKRIKVKLENVALVQTREAQGAATNAPNGMHANHEGPAVQSGFLNSNRPFSGFEFPTFPEFPGQSGQTVNVRVTSNEEILEAIEAVKSAFKWPNWHRDFGNFFVVGTACLAVHTLMKRGWPICADKDRMREMIVHLSKKLDLDLMCMKHQTDFTYGSASQDGLSSDEISSSGLAALSRLEDETTELRLEIWLLDVLKFGNPLQVAMRTFRVPPPNRPDPWIRPEQMALGWVMAAGQTSVLNTPSPNTDSTQTGRPNNQRDGGNDHDLSGDSAGGAQRQDAAGPGGSSGSQPSQPTNSSSQTSNQTPQTSNQPPQTSNPSPQTSNPSPQASNQRPQASNQRPQASNQRPQASNQFPQASNQSPWTSNTQNSIPPQPFVFTVFDSSVRSKIFLTMKQPLHLASFHGHMGVCRFLLGMLNAAYNAHDSVVRVLLAAGADPNSTTPLNNGITRYTPLFYAVFNKPASASRTACVRELLEAQADPNRTDALGISPLYLACNHGYKDIVKVLHHHSKTNINLQIGEDAKGESPLIRACLMGFADIVKELLVQPCFSLVRAKVEQGERPSDGIDDMDGPGADVMIRTREGLTALHAAATKGNVEIVKMLIEAGARQVRCSHGNLPEDVAKKSGRDDVVAILQSMAAYTNEAGA</sequence>
<accession>L1JEF1</accession>
<dbReference type="eggNOG" id="KOG4177">
    <property type="taxonomic scope" value="Eukaryota"/>
</dbReference>
<feature type="compositionally biased region" description="Polar residues" evidence="4">
    <location>
        <begin position="409"/>
        <end position="447"/>
    </location>
</feature>
<evidence type="ECO:0000313" key="5">
    <source>
        <dbReference type="EMBL" id="EKX46856.1"/>
    </source>
</evidence>
<dbReference type="Proteomes" id="UP000011087">
    <property type="component" value="Unassembled WGS sequence"/>
</dbReference>
<feature type="repeat" description="ANK" evidence="3">
    <location>
        <begin position="658"/>
        <end position="683"/>
    </location>
</feature>
<organism evidence="5">
    <name type="scientific">Guillardia theta (strain CCMP2712)</name>
    <name type="common">Cryptophyte</name>
    <dbReference type="NCBI Taxonomy" id="905079"/>
    <lineage>
        <taxon>Eukaryota</taxon>
        <taxon>Cryptophyceae</taxon>
        <taxon>Pyrenomonadales</taxon>
        <taxon>Geminigeraceae</taxon>
        <taxon>Guillardia</taxon>
    </lineage>
</organism>
<dbReference type="InterPro" id="IPR002110">
    <property type="entry name" value="Ankyrin_rpt"/>
</dbReference>
<evidence type="ECO:0000313" key="7">
    <source>
        <dbReference type="Proteomes" id="UP000011087"/>
    </source>
</evidence>
<reference evidence="6" key="3">
    <citation type="submission" date="2016-03" db="UniProtKB">
        <authorList>
            <consortium name="EnsemblProtists"/>
        </authorList>
    </citation>
    <scope>IDENTIFICATION</scope>
</reference>
<evidence type="ECO:0000256" key="2">
    <source>
        <dbReference type="ARBA" id="ARBA00023043"/>
    </source>
</evidence>
<proteinExistence type="predicted"/>
<dbReference type="EMBL" id="JH992992">
    <property type="protein sequence ID" value="EKX46856.1"/>
    <property type="molecule type" value="Genomic_DNA"/>
</dbReference>
<feature type="region of interest" description="Disordered" evidence="4">
    <location>
        <begin position="314"/>
        <end position="447"/>
    </location>
</feature>
<keyword evidence="2 3" id="KW-0040">ANK repeat</keyword>
<dbReference type="KEGG" id="gtt:GUITHDRAFT_137853"/>
<dbReference type="PROSITE" id="PS50297">
    <property type="entry name" value="ANK_REP_REGION"/>
    <property type="match status" value="1"/>
</dbReference>
<dbReference type="PANTHER" id="PTHR24198">
    <property type="entry name" value="ANKYRIN REPEAT AND PROTEIN KINASE DOMAIN-CONTAINING PROTEIN"/>
    <property type="match status" value="1"/>
</dbReference>
<reference evidence="7" key="2">
    <citation type="submission" date="2012-11" db="EMBL/GenBank/DDBJ databases">
        <authorList>
            <person name="Kuo A."/>
            <person name="Curtis B.A."/>
            <person name="Tanifuji G."/>
            <person name="Burki F."/>
            <person name="Gruber A."/>
            <person name="Irimia M."/>
            <person name="Maruyama S."/>
            <person name="Arias M.C."/>
            <person name="Ball S.G."/>
            <person name="Gile G.H."/>
            <person name="Hirakawa Y."/>
            <person name="Hopkins J.F."/>
            <person name="Rensing S.A."/>
            <person name="Schmutz J."/>
            <person name="Symeonidi A."/>
            <person name="Elias M."/>
            <person name="Eveleigh R.J."/>
            <person name="Herman E.K."/>
            <person name="Klute M.J."/>
            <person name="Nakayama T."/>
            <person name="Obornik M."/>
            <person name="Reyes-Prieto A."/>
            <person name="Armbrust E.V."/>
            <person name="Aves S.J."/>
            <person name="Beiko R.G."/>
            <person name="Coutinho P."/>
            <person name="Dacks J.B."/>
            <person name="Durnford D.G."/>
            <person name="Fast N.M."/>
            <person name="Green B.R."/>
            <person name="Grisdale C."/>
            <person name="Hempe F."/>
            <person name="Henrissat B."/>
            <person name="Hoppner M.P."/>
            <person name="Ishida K.-I."/>
            <person name="Kim E."/>
            <person name="Koreny L."/>
            <person name="Kroth P.G."/>
            <person name="Liu Y."/>
            <person name="Malik S.-B."/>
            <person name="Maier U.G."/>
            <person name="McRose D."/>
            <person name="Mock T."/>
            <person name="Neilson J.A."/>
            <person name="Onodera N.T."/>
            <person name="Poole A.M."/>
            <person name="Pritham E.J."/>
            <person name="Richards T.A."/>
            <person name="Rocap G."/>
            <person name="Roy S.W."/>
            <person name="Sarai C."/>
            <person name="Schaack S."/>
            <person name="Shirato S."/>
            <person name="Slamovits C.H."/>
            <person name="Spencer D.F."/>
            <person name="Suzuki S."/>
            <person name="Worden A.Z."/>
            <person name="Zauner S."/>
            <person name="Barry K."/>
            <person name="Bell C."/>
            <person name="Bharti A.K."/>
            <person name="Crow J.A."/>
            <person name="Grimwood J."/>
            <person name="Kramer R."/>
            <person name="Lindquist E."/>
            <person name="Lucas S."/>
            <person name="Salamov A."/>
            <person name="McFadden G.I."/>
            <person name="Lane C.E."/>
            <person name="Keeling P.J."/>
            <person name="Gray M.W."/>
            <person name="Grigoriev I.V."/>
            <person name="Archibald J.M."/>
        </authorList>
    </citation>
    <scope>NUCLEOTIDE SEQUENCE</scope>
    <source>
        <strain evidence="7">CCMP2712</strain>
    </source>
</reference>
<dbReference type="OrthoDB" id="194358at2759"/>
<dbReference type="HOGENOM" id="CLU_383323_0_0_1"/>
<dbReference type="PROSITE" id="PS50088">
    <property type="entry name" value="ANK_REPEAT"/>
    <property type="match status" value="1"/>
</dbReference>
<evidence type="ECO:0000256" key="4">
    <source>
        <dbReference type="SAM" id="MobiDB-lite"/>
    </source>
</evidence>
<dbReference type="PaxDb" id="55529-EKX46856"/>
<dbReference type="PANTHER" id="PTHR24198:SF165">
    <property type="entry name" value="ANKYRIN REPEAT-CONTAINING PROTEIN-RELATED"/>
    <property type="match status" value="1"/>
</dbReference>